<keyword evidence="3" id="KW-0472">Membrane</keyword>
<proteinExistence type="predicted"/>
<name>B1VAG1_PHYAS</name>
<evidence type="ECO:0000313" key="4">
    <source>
        <dbReference type="EMBL" id="CAM11934.1"/>
    </source>
</evidence>
<dbReference type="AlphaFoldDB" id="B1VAG1"/>
<dbReference type="EMBL" id="AM422018">
    <property type="protein sequence ID" value="CAM11934.1"/>
    <property type="molecule type" value="Genomic_DNA"/>
</dbReference>
<accession>B1VAG1</accession>
<feature type="region of interest" description="Disordered" evidence="2">
    <location>
        <begin position="45"/>
        <end position="70"/>
    </location>
</feature>
<evidence type="ECO:0000256" key="3">
    <source>
        <dbReference type="SAM" id="Phobius"/>
    </source>
</evidence>
<keyword evidence="3" id="KW-1133">Transmembrane helix</keyword>
<dbReference type="KEGG" id="pal:PA0600"/>
<reference evidence="4 5" key="1">
    <citation type="journal article" date="2008" name="J. Bacteriol.">
        <title>Comparative genome analysis of 'Candidatus Phytoplasma australiense' (subgroup tuf-Australia I; rp-A) and 'Ca. Phytoplasma asteris' strains OY-M and AY-WB.</title>
        <authorList>
            <person name="Tran-Nguyen L.T."/>
            <person name="Kube M."/>
            <person name="Schneider B."/>
            <person name="Reinhardt R."/>
            <person name="Gibb K.S."/>
        </authorList>
    </citation>
    <scope>NUCLEOTIDE SEQUENCE [LARGE SCALE GENOMIC DNA]</scope>
</reference>
<feature type="compositionally biased region" description="Basic and acidic residues" evidence="2">
    <location>
        <begin position="57"/>
        <end position="70"/>
    </location>
</feature>
<dbReference type="eggNOG" id="COG2433">
    <property type="taxonomic scope" value="Bacteria"/>
</dbReference>
<dbReference type="Proteomes" id="UP000008323">
    <property type="component" value="Chromosome"/>
</dbReference>
<gene>
    <name evidence="4" type="ordered locus">PA0600</name>
</gene>
<keyword evidence="3" id="KW-0812">Transmembrane</keyword>
<evidence type="ECO:0000313" key="5">
    <source>
        <dbReference type="Proteomes" id="UP000008323"/>
    </source>
</evidence>
<sequence>MKFMSNNFFKKYLAVIVVIFLFGIVIIISIYQRFNSFQNLKKPLPSLESPSNPKSIAFKDKKTTPKPSSLEKQKLIEPKIKTTAARLEKIKTYLCANLPSSSLLPSDLSERERTEIDCIQNSLVSFSKTAEERRNKINEHRNTFNEIRAQINSVKSQIEYKYHQKQQLKERIKINSQEKNSKEEALQKANIAERKKIQNEIDKLAEERTQLDGEFEGIENQLKNLKADRKKYQERLNSSSQQQAIFEKRSAFLEANEKSAKEDIISKSLNSIYEIIPTEE</sequence>
<feature type="coiled-coil region" evidence="1">
    <location>
        <begin position="130"/>
        <end position="242"/>
    </location>
</feature>
<dbReference type="Gene3D" id="1.10.287.1490">
    <property type="match status" value="1"/>
</dbReference>
<protein>
    <submittedName>
        <fullName evidence="4">Uncharacterized protein</fullName>
    </submittedName>
</protein>
<evidence type="ECO:0000256" key="2">
    <source>
        <dbReference type="SAM" id="MobiDB-lite"/>
    </source>
</evidence>
<feature type="transmembrane region" description="Helical" evidence="3">
    <location>
        <begin position="12"/>
        <end position="31"/>
    </location>
</feature>
<organism evidence="4 5">
    <name type="scientific">Phytoplasma australiense</name>
    <dbReference type="NCBI Taxonomy" id="59748"/>
    <lineage>
        <taxon>Bacteria</taxon>
        <taxon>Bacillati</taxon>
        <taxon>Mycoplasmatota</taxon>
        <taxon>Mollicutes</taxon>
        <taxon>Acholeplasmatales</taxon>
        <taxon>Acholeplasmataceae</taxon>
        <taxon>Candidatus Phytoplasma</taxon>
        <taxon>16SrXII (Stolbur group)</taxon>
    </lineage>
</organism>
<evidence type="ECO:0000256" key="1">
    <source>
        <dbReference type="SAM" id="Coils"/>
    </source>
</evidence>
<keyword evidence="1" id="KW-0175">Coiled coil</keyword>